<dbReference type="Proteomes" id="UP000515960">
    <property type="component" value="Chromosome"/>
</dbReference>
<feature type="modified residue" description="4-aspartylphosphate" evidence="10">
    <location>
        <position position="851"/>
    </location>
</feature>
<dbReference type="PROSITE" id="PS50109">
    <property type="entry name" value="HIS_KIN"/>
    <property type="match status" value="1"/>
</dbReference>
<evidence type="ECO:0000313" key="16">
    <source>
        <dbReference type="Proteomes" id="UP000515960"/>
    </source>
</evidence>
<dbReference type="SUPFAM" id="SSF47384">
    <property type="entry name" value="Homodimeric domain of signal transducing histidine kinase"/>
    <property type="match status" value="1"/>
</dbReference>
<dbReference type="InterPro" id="IPR036097">
    <property type="entry name" value="HisK_dim/P_sf"/>
</dbReference>
<dbReference type="Gene3D" id="3.40.50.2300">
    <property type="match status" value="1"/>
</dbReference>
<evidence type="ECO:0000256" key="6">
    <source>
        <dbReference type="ARBA" id="ARBA00022777"/>
    </source>
</evidence>
<dbReference type="InterPro" id="IPR003594">
    <property type="entry name" value="HATPase_dom"/>
</dbReference>
<name>A0A7G9B639_9FIRM</name>
<evidence type="ECO:0000256" key="12">
    <source>
        <dbReference type="SAM" id="SignalP"/>
    </source>
</evidence>
<dbReference type="PRINTS" id="PR00344">
    <property type="entry name" value="BCTRLSENSOR"/>
</dbReference>
<gene>
    <name evidence="15" type="ORF">H8790_02995</name>
</gene>
<dbReference type="InterPro" id="IPR001789">
    <property type="entry name" value="Sig_transdc_resp-reg_receiver"/>
</dbReference>
<keyword evidence="11" id="KW-1133">Transmembrane helix</keyword>
<keyword evidence="11" id="KW-0812">Transmembrane</keyword>
<evidence type="ECO:0000259" key="13">
    <source>
        <dbReference type="PROSITE" id="PS50109"/>
    </source>
</evidence>
<organism evidence="15 16">
    <name type="scientific">Oscillibacter hominis</name>
    <dbReference type="NCBI Taxonomy" id="2763056"/>
    <lineage>
        <taxon>Bacteria</taxon>
        <taxon>Bacillati</taxon>
        <taxon>Bacillota</taxon>
        <taxon>Clostridia</taxon>
        <taxon>Eubacteriales</taxon>
        <taxon>Oscillospiraceae</taxon>
        <taxon>Oscillibacter</taxon>
    </lineage>
</organism>
<evidence type="ECO:0000256" key="9">
    <source>
        <dbReference type="ARBA" id="ARBA00074306"/>
    </source>
</evidence>
<comment type="similarity">
    <text evidence="2">In the N-terminal section; belongs to the phytochrome family.</text>
</comment>
<evidence type="ECO:0000256" key="7">
    <source>
        <dbReference type="ARBA" id="ARBA00023012"/>
    </source>
</evidence>
<dbReference type="SMART" id="SM00388">
    <property type="entry name" value="HisKA"/>
    <property type="match status" value="1"/>
</dbReference>
<evidence type="ECO:0000256" key="4">
    <source>
        <dbReference type="ARBA" id="ARBA00018672"/>
    </source>
</evidence>
<dbReference type="CDD" id="cd16922">
    <property type="entry name" value="HATPase_EvgS-ArcB-TorS-like"/>
    <property type="match status" value="1"/>
</dbReference>
<evidence type="ECO:0000256" key="8">
    <source>
        <dbReference type="ARBA" id="ARBA00024867"/>
    </source>
</evidence>
<dbReference type="Pfam" id="PF00072">
    <property type="entry name" value="Response_reg"/>
    <property type="match status" value="1"/>
</dbReference>
<dbReference type="InterPro" id="IPR004358">
    <property type="entry name" value="Sig_transdc_His_kin-like_C"/>
</dbReference>
<dbReference type="RefSeq" id="WP_187333539.1">
    <property type="nucleotide sequence ID" value="NZ_CP060490.1"/>
</dbReference>
<feature type="domain" description="Histidine kinase" evidence="13">
    <location>
        <begin position="562"/>
        <end position="779"/>
    </location>
</feature>
<dbReference type="SMART" id="SM00448">
    <property type="entry name" value="REC"/>
    <property type="match status" value="1"/>
</dbReference>
<dbReference type="CDD" id="cd00082">
    <property type="entry name" value="HisKA"/>
    <property type="match status" value="1"/>
</dbReference>
<dbReference type="SMART" id="SM00062">
    <property type="entry name" value="PBPb"/>
    <property type="match status" value="1"/>
</dbReference>
<dbReference type="CDD" id="cd17546">
    <property type="entry name" value="REC_hyHK_CKI1_RcsC-like"/>
    <property type="match status" value="1"/>
</dbReference>
<dbReference type="InterPro" id="IPR005467">
    <property type="entry name" value="His_kinase_dom"/>
</dbReference>
<dbReference type="InterPro" id="IPR001638">
    <property type="entry name" value="Solute-binding_3/MltF_N"/>
</dbReference>
<dbReference type="PROSITE" id="PS50110">
    <property type="entry name" value="RESPONSE_REGULATORY"/>
    <property type="match status" value="1"/>
</dbReference>
<dbReference type="Gene3D" id="3.40.190.10">
    <property type="entry name" value="Periplasmic binding protein-like II"/>
    <property type="match status" value="4"/>
</dbReference>
<protein>
    <recommendedName>
        <fullName evidence="9">Circadian input-output histidine kinase CikA</fullName>
        <ecNumber evidence="3">2.7.13.3</ecNumber>
    </recommendedName>
    <alternativeName>
        <fullName evidence="4">Stage 0 sporulation protein A homolog</fullName>
    </alternativeName>
</protein>
<dbReference type="SMART" id="SM00387">
    <property type="entry name" value="HATPase_c"/>
    <property type="match status" value="1"/>
</dbReference>
<reference evidence="15 16" key="1">
    <citation type="submission" date="2020-08" db="EMBL/GenBank/DDBJ databases">
        <authorList>
            <person name="Liu C."/>
            <person name="Sun Q."/>
        </authorList>
    </citation>
    <scope>NUCLEOTIDE SEQUENCE [LARGE SCALE GENOMIC DNA]</scope>
    <source>
        <strain evidence="15 16">NSJ-62</strain>
    </source>
</reference>
<keyword evidence="16" id="KW-1185">Reference proteome</keyword>
<evidence type="ECO:0000256" key="2">
    <source>
        <dbReference type="ARBA" id="ARBA00006402"/>
    </source>
</evidence>
<dbReference type="InterPro" id="IPR036890">
    <property type="entry name" value="HATPase_C_sf"/>
</dbReference>
<dbReference type="Gene3D" id="3.30.565.10">
    <property type="entry name" value="Histidine kinase-like ATPase, C-terminal domain"/>
    <property type="match status" value="1"/>
</dbReference>
<keyword evidence="6" id="KW-0808">Transferase</keyword>
<dbReference type="PANTHER" id="PTHR45339">
    <property type="entry name" value="HYBRID SIGNAL TRANSDUCTION HISTIDINE KINASE J"/>
    <property type="match status" value="1"/>
</dbReference>
<dbReference type="EMBL" id="CP060490">
    <property type="protein sequence ID" value="QNL45020.1"/>
    <property type="molecule type" value="Genomic_DNA"/>
</dbReference>
<feature type="chain" id="PRO_5028959942" description="Circadian input-output histidine kinase CikA" evidence="12">
    <location>
        <begin position="32"/>
        <end position="931"/>
    </location>
</feature>
<comment type="catalytic activity">
    <reaction evidence="1">
        <text>ATP + protein L-histidine = ADP + protein N-phospho-L-histidine.</text>
        <dbReference type="EC" id="2.7.13.3"/>
    </reaction>
</comment>
<dbReference type="FunFam" id="3.30.565.10:FF:000010">
    <property type="entry name" value="Sensor histidine kinase RcsC"/>
    <property type="match status" value="1"/>
</dbReference>
<keyword evidence="12" id="KW-0732">Signal</keyword>
<evidence type="ECO:0000256" key="1">
    <source>
        <dbReference type="ARBA" id="ARBA00000085"/>
    </source>
</evidence>
<evidence type="ECO:0000259" key="14">
    <source>
        <dbReference type="PROSITE" id="PS50110"/>
    </source>
</evidence>
<dbReference type="Pfam" id="PF00497">
    <property type="entry name" value="SBP_bac_3"/>
    <property type="match status" value="2"/>
</dbReference>
<dbReference type="PANTHER" id="PTHR45339:SF1">
    <property type="entry name" value="HYBRID SIGNAL TRANSDUCTION HISTIDINE KINASE J"/>
    <property type="match status" value="1"/>
</dbReference>
<accession>A0A7G9B639</accession>
<dbReference type="SUPFAM" id="SSF52172">
    <property type="entry name" value="CheY-like"/>
    <property type="match status" value="1"/>
</dbReference>
<dbReference type="SUPFAM" id="SSF53850">
    <property type="entry name" value="Periplasmic binding protein-like II"/>
    <property type="match status" value="2"/>
</dbReference>
<evidence type="ECO:0000256" key="5">
    <source>
        <dbReference type="ARBA" id="ARBA00022553"/>
    </source>
</evidence>
<comment type="function">
    <text evidence="8">May play the central regulatory role in sporulation. It may be an element of the effector pathway responsible for the activation of sporulation genes in response to nutritional stress. Spo0A may act in concert with spo0H (a sigma factor) to control the expression of some genes that are critical to the sporulation process.</text>
</comment>
<dbReference type="InterPro" id="IPR003661">
    <property type="entry name" value="HisK_dim/P_dom"/>
</dbReference>
<keyword evidence="7" id="KW-0902">Two-component regulatory system</keyword>
<feature type="signal peptide" evidence="12">
    <location>
        <begin position="1"/>
        <end position="31"/>
    </location>
</feature>
<sequence>MAKLWNPYGKRCAASIFAALLALALCAPAMAAEGSARVLKVAFPQTKGLTETAEDGTRHGLVVDYLNEIAKYTGWEYEYIDTTGEDMVEEFTEGKYDLMGGTYYLPGFEDYFAYPDYNTGYSRSALLARRDDHSVQSSNYESLNGKTIGVYANAKENIRRLKEFLSINNLDCTLKEYVYSQLSEDGNLYAYLESGEVDLLLGNVAEDNAVFRVALSYNSQPYYIVTNVGNQEVLDGLNMALERIVESNPNFSTERYAANFPSQIQDIQLNDGELEYIHQKGSVTVAVPEHWHPLFCMTTEGDMHNGLVPDLMEQVREFSGLEYSYVYAETYLDAVEMVERGEADVLGFFLGTEEDAARQGLALSSAYTELDNIIVRNKSSSYPAEELTCAVIEGRTLPGDIIAQSFPFANITDALSAVNQGKIDFVYGLSPRLEQEIQQYHFNNLVPVSLVNDTSSICFALTRPANPNLLTILNKSINRLTSEEKDSMLNRNLVSIGANQFSIAELVYADPVLFVVILAVILLIVVVAVLIVARARMRAAVMQSNLERAQAESRAKGEFLSRMSHEIRTPMNAVVGLADLTGMLEGVPENVRENLAKIRASSQYLLSLINDILDMSRIENGMLSIANEPFSLEQMVDNLYSMMEAEAQRRGVDFSVKQEIRHSDLMGDAVRLRQVLTNLLSNAFKFTPEGGRVVLRVTEEADATFTFRVIDSGVGIRPEDQKRIFGSFEQLGTSSSKSQGTGLGLAISSNIVKLMGGELSVRSELGTGSEFYFTITFPLGKAEDRMEKLTASGLLKGAMILLAEDNDLNAEIATQLLEIQGASVCRSENGALALERFRRSAVGEFQVILMDIQMPEMNGLEAARAIRKLDRPDAATVPIVAMTANSFKEDADAAREAGMTGFIPKPLDVGYLYHVLQEILNQADREKGQGS</sequence>
<feature type="transmembrane region" description="Helical" evidence="11">
    <location>
        <begin position="512"/>
        <end position="533"/>
    </location>
</feature>
<dbReference type="Gene3D" id="1.10.287.130">
    <property type="match status" value="1"/>
</dbReference>
<proteinExistence type="inferred from homology"/>
<dbReference type="InterPro" id="IPR011006">
    <property type="entry name" value="CheY-like_superfamily"/>
</dbReference>
<dbReference type="GO" id="GO:0000155">
    <property type="term" value="F:phosphorelay sensor kinase activity"/>
    <property type="evidence" value="ECO:0007669"/>
    <property type="project" value="InterPro"/>
</dbReference>
<evidence type="ECO:0000256" key="11">
    <source>
        <dbReference type="SAM" id="Phobius"/>
    </source>
</evidence>
<dbReference type="SUPFAM" id="SSF55874">
    <property type="entry name" value="ATPase domain of HSP90 chaperone/DNA topoisomerase II/histidine kinase"/>
    <property type="match status" value="1"/>
</dbReference>
<evidence type="ECO:0000256" key="3">
    <source>
        <dbReference type="ARBA" id="ARBA00012438"/>
    </source>
</evidence>
<keyword evidence="5 10" id="KW-0597">Phosphoprotein</keyword>
<dbReference type="EC" id="2.7.13.3" evidence="3"/>
<dbReference type="KEGG" id="ohi:H8790_02995"/>
<evidence type="ECO:0000313" key="15">
    <source>
        <dbReference type="EMBL" id="QNL45020.1"/>
    </source>
</evidence>
<evidence type="ECO:0000256" key="10">
    <source>
        <dbReference type="PROSITE-ProRule" id="PRU00169"/>
    </source>
</evidence>
<feature type="domain" description="Response regulatory" evidence="14">
    <location>
        <begin position="799"/>
        <end position="920"/>
    </location>
</feature>
<keyword evidence="6" id="KW-0418">Kinase</keyword>
<dbReference type="Pfam" id="PF00512">
    <property type="entry name" value="HisKA"/>
    <property type="match status" value="1"/>
</dbReference>
<dbReference type="Pfam" id="PF02518">
    <property type="entry name" value="HATPase_c"/>
    <property type="match status" value="1"/>
</dbReference>
<dbReference type="AlphaFoldDB" id="A0A7G9B639"/>
<keyword evidence="11" id="KW-0472">Membrane</keyword>